<dbReference type="EMBL" id="GISG01245088">
    <property type="protein sequence ID" value="MBA4669822.1"/>
    <property type="molecule type" value="Transcribed_RNA"/>
</dbReference>
<evidence type="ECO:0000256" key="1">
    <source>
        <dbReference type="SAM" id="MobiDB-lite"/>
    </source>
</evidence>
<reference evidence="2" key="1">
    <citation type="journal article" date="2013" name="J. Plant Res.">
        <title>Effect of fungi and light on seed germination of three Opuntia species from semiarid lands of central Mexico.</title>
        <authorList>
            <person name="Delgado-Sanchez P."/>
            <person name="Jimenez-Bremont J.F."/>
            <person name="Guerrero-Gonzalez Mde L."/>
            <person name="Flores J."/>
        </authorList>
    </citation>
    <scope>NUCLEOTIDE SEQUENCE</scope>
    <source>
        <tissue evidence="2">Cladode</tissue>
    </source>
</reference>
<organism evidence="2">
    <name type="scientific">Opuntia streptacantha</name>
    <name type="common">Prickly pear cactus</name>
    <name type="synonym">Opuntia cardona</name>
    <dbReference type="NCBI Taxonomy" id="393608"/>
    <lineage>
        <taxon>Eukaryota</taxon>
        <taxon>Viridiplantae</taxon>
        <taxon>Streptophyta</taxon>
        <taxon>Embryophyta</taxon>
        <taxon>Tracheophyta</taxon>
        <taxon>Spermatophyta</taxon>
        <taxon>Magnoliopsida</taxon>
        <taxon>eudicotyledons</taxon>
        <taxon>Gunneridae</taxon>
        <taxon>Pentapetalae</taxon>
        <taxon>Caryophyllales</taxon>
        <taxon>Cactineae</taxon>
        <taxon>Cactaceae</taxon>
        <taxon>Opuntioideae</taxon>
        <taxon>Opuntia</taxon>
    </lineage>
</organism>
<feature type="region of interest" description="Disordered" evidence="1">
    <location>
        <begin position="45"/>
        <end position="79"/>
    </location>
</feature>
<evidence type="ECO:0000313" key="2">
    <source>
        <dbReference type="EMBL" id="MBA4669822.1"/>
    </source>
</evidence>
<reference evidence="2" key="2">
    <citation type="submission" date="2020-07" db="EMBL/GenBank/DDBJ databases">
        <authorList>
            <person name="Vera ALvarez R."/>
            <person name="Arias-Moreno D.M."/>
            <person name="Jimenez-Jacinto V."/>
            <person name="Jimenez-Bremont J.F."/>
            <person name="Swaminathan K."/>
            <person name="Moose S.P."/>
            <person name="Guerrero-Gonzalez M.L."/>
            <person name="Marino-Ramirez L."/>
            <person name="Landsman D."/>
            <person name="Rodriguez-Kessler M."/>
            <person name="Delgado-Sanchez P."/>
        </authorList>
    </citation>
    <scope>NUCLEOTIDE SEQUENCE</scope>
    <source>
        <tissue evidence="2">Cladode</tissue>
    </source>
</reference>
<dbReference type="AlphaFoldDB" id="A0A7C9EJ60"/>
<protein>
    <submittedName>
        <fullName evidence="2">Uncharacterized protein</fullName>
    </submittedName>
</protein>
<accession>A0A7C9EJ60</accession>
<sequence>MNPPTLPIRDKMIKTNAPNSTALRLPILVTAIVWTFSVRVEDPVPVPQRPAKTLQRPSIPIPRLRTPGVGGLDATNKDDAWYEPTESTHAIMETKHITRAIFQLNTGVPHCNG</sequence>
<name>A0A7C9EJ60_OPUST</name>
<proteinExistence type="predicted"/>